<dbReference type="Pfam" id="PF19493">
    <property type="entry name" value="Trypco1"/>
    <property type="match status" value="1"/>
</dbReference>
<feature type="region of interest" description="Disordered" evidence="1">
    <location>
        <begin position="109"/>
        <end position="186"/>
    </location>
</feature>
<accession>A0ABQ2DWU0</accession>
<evidence type="ECO:0000313" key="4">
    <source>
        <dbReference type="Proteomes" id="UP000660265"/>
    </source>
</evidence>
<keyword evidence="4" id="KW-1185">Reference proteome</keyword>
<proteinExistence type="predicted"/>
<protein>
    <recommendedName>
        <fullName evidence="2">Trypsin-co-occurring domain-containing protein</fullName>
    </recommendedName>
</protein>
<dbReference type="Proteomes" id="UP000660265">
    <property type="component" value="Unassembled WGS sequence"/>
</dbReference>
<sequence length="186" mass="18255">MDRDIRGGHDVQEVVLPGGQVILARVGVLRPDDSAFDDVGAVDRLRTGVTRVNDVIAAVGATVMDAARAAGPSEVSATFGIELAMKPGAAVAAVLADGEAKASISVTLTWQPGREPATSDAPPATAAADGPPVPPAPDGPPVPSAPHVPPVPPPPGAPPPPPAPARPPGPQGSPGPEPLPTPGSSG</sequence>
<reference evidence="4" key="1">
    <citation type="journal article" date="2019" name="Int. J. Syst. Evol. Microbiol.">
        <title>The Global Catalogue of Microorganisms (GCM) 10K type strain sequencing project: providing services to taxonomists for standard genome sequencing and annotation.</title>
        <authorList>
            <consortium name="The Broad Institute Genomics Platform"/>
            <consortium name="The Broad Institute Genome Sequencing Center for Infectious Disease"/>
            <person name="Wu L."/>
            <person name="Ma J."/>
        </authorList>
    </citation>
    <scope>NUCLEOTIDE SEQUENCE [LARGE SCALE GENOMIC DNA]</scope>
    <source>
        <strain evidence="4">CGMCC 4.7275</strain>
    </source>
</reference>
<dbReference type="InterPro" id="IPR045794">
    <property type="entry name" value="Trypco1"/>
</dbReference>
<evidence type="ECO:0000259" key="2">
    <source>
        <dbReference type="Pfam" id="PF19493"/>
    </source>
</evidence>
<gene>
    <name evidence="3" type="ORF">GCM10011583_04340</name>
</gene>
<evidence type="ECO:0000256" key="1">
    <source>
        <dbReference type="SAM" id="MobiDB-lite"/>
    </source>
</evidence>
<organism evidence="3 4">
    <name type="scientific">Streptomyces camponoticapitis</name>
    <dbReference type="NCBI Taxonomy" id="1616125"/>
    <lineage>
        <taxon>Bacteria</taxon>
        <taxon>Bacillati</taxon>
        <taxon>Actinomycetota</taxon>
        <taxon>Actinomycetes</taxon>
        <taxon>Kitasatosporales</taxon>
        <taxon>Streptomycetaceae</taxon>
        <taxon>Streptomyces</taxon>
    </lineage>
</organism>
<dbReference type="NCBIfam" id="NF041216">
    <property type="entry name" value="CU044_2847_fam"/>
    <property type="match status" value="1"/>
</dbReference>
<feature type="compositionally biased region" description="Low complexity" evidence="1">
    <location>
        <begin position="116"/>
        <end position="130"/>
    </location>
</feature>
<evidence type="ECO:0000313" key="3">
    <source>
        <dbReference type="EMBL" id="GGJ76084.1"/>
    </source>
</evidence>
<comment type="caution">
    <text evidence="3">The sequence shown here is derived from an EMBL/GenBank/DDBJ whole genome shotgun (WGS) entry which is preliminary data.</text>
</comment>
<feature type="domain" description="Trypsin-co-occurring" evidence="2">
    <location>
        <begin position="17"/>
        <end position="111"/>
    </location>
</feature>
<feature type="compositionally biased region" description="Pro residues" evidence="1">
    <location>
        <begin position="131"/>
        <end position="186"/>
    </location>
</feature>
<name>A0ABQ2DWU0_9ACTN</name>
<dbReference type="EMBL" id="BMMV01000001">
    <property type="protein sequence ID" value="GGJ76084.1"/>
    <property type="molecule type" value="Genomic_DNA"/>
</dbReference>
<dbReference type="RefSeq" id="WP_189105493.1">
    <property type="nucleotide sequence ID" value="NZ_BMMV01000001.1"/>
</dbReference>